<dbReference type="AlphaFoldDB" id="A0AAX4HAS2"/>
<feature type="chain" id="PRO_5043993812" description="triacylglycerol lipase" evidence="4">
    <location>
        <begin position="23"/>
        <end position="356"/>
    </location>
</feature>
<feature type="domain" description="Fungal lipase-type" evidence="5">
    <location>
        <begin position="121"/>
        <end position="272"/>
    </location>
</feature>
<dbReference type="InterPro" id="IPR029058">
    <property type="entry name" value="AB_hydrolase_fold"/>
</dbReference>
<name>A0AAX4HAS2_9ASCO</name>
<dbReference type="GO" id="GO:0006629">
    <property type="term" value="P:lipid metabolic process"/>
    <property type="evidence" value="ECO:0007669"/>
    <property type="project" value="InterPro"/>
</dbReference>
<sequence>MVYLRILLPILLFLHLRVYSLALKQDLIISRPLEDVVPVPNQIYSRLHTYAHLLDIAYCIDGLRRIEEPFGCELDCSALFPHLQLVHQWYFEDSSCGYIASTNETLFDANSTENNGKYTIVVSIRGTRSVSDTMTDLNFDMTPFAVPGNAIPACGAQCKVHAGFHGYYKDATAMVQPYVMSELKKGGPDAQVLIVGHSMGGSVGLLMALHFLSIGVENIYLVTMGQPLVGNREFAEWADFALGSRYLLNLGPKNRKWLRVVHRNDIVTTIPRGSFLRRYEQFDNQIYLNVSAANAQPRAEQVVDCLLGDNRQCIAGDVLLPRLLSDYLLSHNTYFRHLGLCGIHSDKRDDQETRSF</sequence>
<evidence type="ECO:0000313" key="7">
    <source>
        <dbReference type="Proteomes" id="UP001338582"/>
    </source>
</evidence>
<dbReference type="EC" id="3.1.1.3" evidence="1"/>
<dbReference type="Proteomes" id="UP001338582">
    <property type="component" value="Chromosome 3"/>
</dbReference>
<protein>
    <recommendedName>
        <fullName evidence="1">triacylglycerol lipase</fullName>
        <ecNumber evidence="1">3.1.1.3</ecNumber>
    </recommendedName>
</protein>
<accession>A0AAX4HAS2</accession>
<dbReference type="Pfam" id="PF01764">
    <property type="entry name" value="Lipase_3"/>
    <property type="match status" value="1"/>
</dbReference>
<dbReference type="GO" id="GO:0004806">
    <property type="term" value="F:triacylglycerol lipase activity"/>
    <property type="evidence" value="ECO:0007669"/>
    <property type="project" value="UniProtKB-EC"/>
</dbReference>
<dbReference type="KEGG" id="asau:88173993"/>
<gene>
    <name evidence="6" type="ORF">PUMCH_002929</name>
</gene>
<proteinExistence type="predicted"/>
<reference evidence="6 7" key="1">
    <citation type="submission" date="2023-10" db="EMBL/GenBank/DDBJ databases">
        <title>Draft Genome Sequence of Candida saopaulonensis from a very Premature Infant with Sepsis.</title>
        <authorList>
            <person name="Ning Y."/>
            <person name="Dai R."/>
            <person name="Xiao M."/>
            <person name="Xu Y."/>
            <person name="Yan Q."/>
            <person name="Zhang L."/>
        </authorList>
    </citation>
    <scope>NUCLEOTIDE SEQUENCE [LARGE SCALE GENOMIC DNA]</scope>
    <source>
        <strain evidence="6 7">19XY460</strain>
    </source>
</reference>
<organism evidence="6 7">
    <name type="scientific">Australozyma saopauloensis</name>
    <dbReference type="NCBI Taxonomy" id="291208"/>
    <lineage>
        <taxon>Eukaryota</taxon>
        <taxon>Fungi</taxon>
        <taxon>Dikarya</taxon>
        <taxon>Ascomycota</taxon>
        <taxon>Saccharomycotina</taxon>
        <taxon>Pichiomycetes</taxon>
        <taxon>Metschnikowiaceae</taxon>
        <taxon>Australozyma</taxon>
    </lineage>
</organism>
<dbReference type="Gene3D" id="3.40.50.1820">
    <property type="entry name" value="alpha/beta hydrolase"/>
    <property type="match status" value="1"/>
</dbReference>
<dbReference type="CDD" id="cd00519">
    <property type="entry name" value="Lipase_3"/>
    <property type="match status" value="1"/>
</dbReference>
<dbReference type="RefSeq" id="XP_062877990.1">
    <property type="nucleotide sequence ID" value="XM_063021920.1"/>
</dbReference>
<keyword evidence="7" id="KW-1185">Reference proteome</keyword>
<evidence type="ECO:0000256" key="3">
    <source>
        <dbReference type="ARBA" id="ARBA00022801"/>
    </source>
</evidence>
<feature type="signal peptide" evidence="4">
    <location>
        <begin position="1"/>
        <end position="22"/>
    </location>
</feature>
<dbReference type="PANTHER" id="PTHR46640">
    <property type="entry name" value="TRIACYLGLYCEROL LIPASE, PUTATIVE (AFU_ORTHOLOGUE AFUA_6G06510)-RELATED"/>
    <property type="match status" value="1"/>
</dbReference>
<evidence type="ECO:0000256" key="4">
    <source>
        <dbReference type="SAM" id="SignalP"/>
    </source>
</evidence>
<evidence type="ECO:0000259" key="5">
    <source>
        <dbReference type="Pfam" id="PF01764"/>
    </source>
</evidence>
<dbReference type="EMBL" id="CP138896">
    <property type="protein sequence ID" value="WPK25608.1"/>
    <property type="molecule type" value="Genomic_DNA"/>
</dbReference>
<dbReference type="InterPro" id="IPR051299">
    <property type="entry name" value="AB_hydrolase_lip/est"/>
</dbReference>
<evidence type="ECO:0000313" key="6">
    <source>
        <dbReference type="EMBL" id="WPK25608.1"/>
    </source>
</evidence>
<evidence type="ECO:0000256" key="1">
    <source>
        <dbReference type="ARBA" id="ARBA00013279"/>
    </source>
</evidence>
<dbReference type="PANTHER" id="PTHR46640:SF1">
    <property type="entry name" value="FUNGAL LIPASE-LIKE DOMAIN-CONTAINING PROTEIN-RELATED"/>
    <property type="match status" value="1"/>
</dbReference>
<keyword evidence="3" id="KW-0378">Hydrolase</keyword>
<dbReference type="InterPro" id="IPR002921">
    <property type="entry name" value="Fungal_lipase-type"/>
</dbReference>
<evidence type="ECO:0000256" key="2">
    <source>
        <dbReference type="ARBA" id="ARBA00022729"/>
    </source>
</evidence>
<dbReference type="SUPFAM" id="SSF53474">
    <property type="entry name" value="alpha/beta-Hydrolases"/>
    <property type="match status" value="1"/>
</dbReference>
<dbReference type="GeneID" id="88173993"/>
<keyword evidence="2 4" id="KW-0732">Signal</keyword>